<accession>A0ABR0JDX7</accession>
<feature type="compositionally biased region" description="Basic and acidic residues" evidence="3">
    <location>
        <begin position="528"/>
        <end position="537"/>
    </location>
</feature>
<feature type="region of interest" description="Disordered" evidence="3">
    <location>
        <begin position="317"/>
        <end position="353"/>
    </location>
</feature>
<evidence type="ECO:0000256" key="3">
    <source>
        <dbReference type="SAM" id="MobiDB-lite"/>
    </source>
</evidence>
<dbReference type="EMBL" id="JAVRRF010000010">
    <property type="protein sequence ID" value="KAK5060924.1"/>
    <property type="molecule type" value="Genomic_DNA"/>
</dbReference>
<feature type="compositionally biased region" description="Basic and acidic residues" evidence="3">
    <location>
        <begin position="920"/>
        <end position="935"/>
    </location>
</feature>
<dbReference type="Proteomes" id="UP001345691">
    <property type="component" value="Unassembled WGS sequence"/>
</dbReference>
<feature type="compositionally biased region" description="Polar residues" evidence="3">
    <location>
        <begin position="596"/>
        <end position="615"/>
    </location>
</feature>
<dbReference type="InterPro" id="IPR036028">
    <property type="entry name" value="SH3-like_dom_sf"/>
</dbReference>
<feature type="region of interest" description="Disordered" evidence="3">
    <location>
        <begin position="528"/>
        <end position="582"/>
    </location>
</feature>
<feature type="region of interest" description="Disordered" evidence="3">
    <location>
        <begin position="919"/>
        <end position="997"/>
    </location>
</feature>
<feature type="compositionally biased region" description="Polar residues" evidence="3">
    <location>
        <begin position="106"/>
        <end position="121"/>
    </location>
</feature>
<dbReference type="Pfam" id="PF00169">
    <property type="entry name" value="PH"/>
    <property type="match status" value="1"/>
</dbReference>
<dbReference type="InterPro" id="IPR001849">
    <property type="entry name" value="PH_domain"/>
</dbReference>
<feature type="domain" description="PH" evidence="5">
    <location>
        <begin position="756"/>
        <end position="900"/>
    </location>
</feature>
<feature type="region of interest" description="Disordered" evidence="3">
    <location>
        <begin position="195"/>
        <end position="218"/>
    </location>
</feature>
<feature type="compositionally biased region" description="Polar residues" evidence="3">
    <location>
        <begin position="687"/>
        <end position="699"/>
    </location>
</feature>
<evidence type="ECO:0000259" key="5">
    <source>
        <dbReference type="PROSITE" id="PS50003"/>
    </source>
</evidence>
<dbReference type="PROSITE" id="PS50002">
    <property type="entry name" value="SH3"/>
    <property type="match status" value="1"/>
</dbReference>
<dbReference type="SUPFAM" id="SSF50729">
    <property type="entry name" value="PH domain-like"/>
    <property type="match status" value="1"/>
</dbReference>
<feature type="compositionally biased region" description="Low complexity" evidence="3">
    <location>
        <begin position="563"/>
        <end position="582"/>
    </location>
</feature>
<feature type="domain" description="SH3" evidence="4">
    <location>
        <begin position="14"/>
        <end position="78"/>
    </location>
</feature>
<feature type="compositionally biased region" description="Low complexity" evidence="3">
    <location>
        <begin position="621"/>
        <end position="647"/>
    </location>
</feature>
<dbReference type="Pfam" id="PF00018">
    <property type="entry name" value="SH3_1"/>
    <property type="match status" value="1"/>
</dbReference>
<evidence type="ECO:0000313" key="7">
    <source>
        <dbReference type="EMBL" id="KAK5060924.1"/>
    </source>
</evidence>
<dbReference type="SUPFAM" id="SSF47769">
    <property type="entry name" value="SAM/Pointed domain"/>
    <property type="match status" value="1"/>
</dbReference>
<feature type="compositionally biased region" description="Polar residues" evidence="3">
    <location>
        <begin position="707"/>
        <end position="717"/>
    </location>
</feature>
<dbReference type="PROSITE" id="PS50003">
    <property type="entry name" value="PH_DOMAIN"/>
    <property type="match status" value="1"/>
</dbReference>
<dbReference type="Pfam" id="PF07647">
    <property type="entry name" value="SAM_2"/>
    <property type="match status" value="1"/>
</dbReference>
<reference evidence="7 8" key="1">
    <citation type="submission" date="2023-08" db="EMBL/GenBank/DDBJ databases">
        <title>Black Yeasts Isolated from many extreme environments.</title>
        <authorList>
            <person name="Coleine C."/>
            <person name="Stajich J.E."/>
            <person name="Selbmann L."/>
        </authorList>
    </citation>
    <scope>NUCLEOTIDE SEQUENCE [LARGE SCALE GENOMIC DNA]</scope>
    <source>
        <strain evidence="7 8">CCFEE 6328</strain>
    </source>
</reference>
<dbReference type="SUPFAM" id="SSF50044">
    <property type="entry name" value="SH3-domain"/>
    <property type="match status" value="1"/>
</dbReference>
<evidence type="ECO:0000259" key="6">
    <source>
        <dbReference type="PROSITE" id="PS50105"/>
    </source>
</evidence>
<dbReference type="CDD" id="cd09535">
    <property type="entry name" value="SAM_BOI-like_fungal"/>
    <property type="match status" value="1"/>
</dbReference>
<organism evidence="7 8">
    <name type="scientific">Exophiala sideris</name>
    <dbReference type="NCBI Taxonomy" id="1016849"/>
    <lineage>
        <taxon>Eukaryota</taxon>
        <taxon>Fungi</taxon>
        <taxon>Dikarya</taxon>
        <taxon>Ascomycota</taxon>
        <taxon>Pezizomycotina</taxon>
        <taxon>Eurotiomycetes</taxon>
        <taxon>Chaetothyriomycetidae</taxon>
        <taxon>Chaetothyriales</taxon>
        <taxon>Herpotrichiellaceae</taxon>
        <taxon>Exophiala</taxon>
    </lineage>
</organism>
<dbReference type="PANTHER" id="PTHR12092:SF16">
    <property type="entry name" value="PH DOMAIN-CONTAINING PROTEIN"/>
    <property type="match status" value="1"/>
</dbReference>
<evidence type="ECO:0000256" key="1">
    <source>
        <dbReference type="ARBA" id="ARBA00022443"/>
    </source>
</evidence>
<proteinExistence type="predicted"/>
<dbReference type="Gene3D" id="1.10.150.50">
    <property type="entry name" value="Transcription Factor, Ets-1"/>
    <property type="match status" value="1"/>
</dbReference>
<dbReference type="Gene3D" id="2.30.30.40">
    <property type="entry name" value="SH3 Domains"/>
    <property type="match status" value="1"/>
</dbReference>
<dbReference type="SMART" id="SM00233">
    <property type="entry name" value="PH"/>
    <property type="match status" value="1"/>
</dbReference>
<dbReference type="SMART" id="SM00326">
    <property type="entry name" value="SH3"/>
    <property type="match status" value="1"/>
</dbReference>
<gene>
    <name evidence="7" type="primary">BOI2</name>
    <name evidence="7" type="ORF">LTR69_005523</name>
</gene>
<keyword evidence="8" id="KW-1185">Reference proteome</keyword>
<evidence type="ECO:0000313" key="8">
    <source>
        <dbReference type="Proteomes" id="UP001345691"/>
    </source>
</evidence>
<name>A0ABR0JDX7_9EURO</name>
<dbReference type="InterPro" id="IPR011993">
    <property type="entry name" value="PH-like_dom_sf"/>
</dbReference>
<comment type="caution">
    <text evidence="7">The sequence shown here is derived from an EMBL/GenBank/DDBJ whole genome shotgun (WGS) entry which is preliminary data.</text>
</comment>
<keyword evidence="1 2" id="KW-0728">SH3 domain</keyword>
<dbReference type="InterPro" id="IPR001452">
    <property type="entry name" value="SH3_domain"/>
</dbReference>
<feature type="compositionally biased region" description="Polar residues" evidence="3">
    <location>
        <begin position="469"/>
        <end position="493"/>
    </location>
</feature>
<dbReference type="PANTHER" id="PTHR12092">
    <property type="entry name" value="PLECKSTRIN"/>
    <property type="match status" value="1"/>
</dbReference>
<feature type="region of interest" description="Disordered" evidence="3">
    <location>
        <begin position="104"/>
        <end position="162"/>
    </location>
</feature>
<evidence type="ECO:0000259" key="4">
    <source>
        <dbReference type="PROSITE" id="PS50002"/>
    </source>
</evidence>
<dbReference type="InterPro" id="IPR001660">
    <property type="entry name" value="SAM"/>
</dbReference>
<feature type="domain" description="SAM" evidence="6">
    <location>
        <begin position="249"/>
        <end position="315"/>
    </location>
</feature>
<dbReference type="SMART" id="SM00454">
    <property type="entry name" value="SAM"/>
    <property type="match status" value="1"/>
</dbReference>
<feature type="compositionally biased region" description="Polar residues" evidence="3">
    <location>
        <begin position="127"/>
        <end position="148"/>
    </location>
</feature>
<feature type="region of interest" description="Disordered" evidence="3">
    <location>
        <begin position="372"/>
        <end position="502"/>
    </location>
</feature>
<feature type="compositionally biased region" description="Polar residues" evidence="3">
    <location>
        <begin position="324"/>
        <end position="334"/>
    </location>
</feature>
<feature type="compositionally biased region" description="Low complexity" evidence="3">
    <location>
        <begin position="446"/>
        <end position="456"/>
    </location>
</feature>
<evidence type="ECO:0000256" key="2">
    <source>
        <dbReference type="PROSITE-ProRule" id="PRU00192"/>
    </source>
</evidence>
<protein>
    <submittedName>
        <fullName evidence="7">Polar growth protein</fullName>
    </submittedName>
</protein>
<dbReference type="PROSITE" id="PS50105">
    <property type="entry name" value="SAM_DOMAIN"/>
    <property type="match status" value="1"/>
</dbReference>
<dbReference type="Gene3D" id="2.30.29.30">
    <property type="entry name" value="Pleckstrin-homology domain (PH domain)/Phosphotyrosine-binding domain (PTB)"/>
    <property type="match status" value="1"/>
</dbReference>
<sequence>MSLTALQRQRGALQPGDMLVVIHDFDARSSDELTLRKTDRVELLELDEGFGDGWFLGKHQAHGTTGLFPGGKVAVISVDLLITDASPVYTTKVPNSFAAMGVPSIASPQSGPETRTDVQPSQPAPTLPNSDATAHRMVTSNQPGNTHSIVAVPPSPTSYIPGVQRSIGQALDGTTNGQESPVMNETLSVIQEHITDLSTPRQSLAPPRPITEDSDSEYSAHLDRASYVAGPETDSEDNPRLTEAEVQKWDATETAEYLRSIGVDPKHCDIFEEQDITGDVLMEMDQSFIHMKEYDFGLMGRRLKTWHKIRDFQLQVRSAKESGRSSLRQNSSTEDVARIHSRGMSGNTILPRIPSLMEEPGLSIRQSQHTHPYIHIGGASPPPDPSMSPTSFTRPQLGTSTPPSPWRASMAAESPSRPSAASIRELSHSRRHSSIDFAKQGSQDLAPAPAKAPVVAPHKKKASLDRGWSMSNATTANADSSTPSLGLNANRQPENLDLLTPPFIEDSSAVDIDRGYFSGNEVDNRKTRNLLRKRDGAESLGHSRQSSALEESSKADIKRHSRLSSLDSSRGPGANSAAAKAYHSSSYKARFRSASARNLTAQRSPSIIQSPTVTNLEDDSISSLSSPKGSGNPASPAAPSSTPWVSSQKARKLLGLRTASEAVTGSEKEAANPSIITSESLKESPLASPSGSQTPSAKSHSFEMDNTDASSKGTTEQLGPLLHTKTPVRTVPKTKRQTSAYTRGLLQISPAEARKHCDYHGWMKKKSTGLIAQWKPRLFILRGRRMSYYYSETDTAEKGIIDISGHKVLVASSDPITTLQATMSGGGSTPPLGSIGSSVDRSPDLARTSGGGAPFFFKLVPPKAGLSRAVQFTKPTVHYFQVDNIVEGRKWMGEILKATIEHDLSSFETTNRQKTISLSKARERKERPPALKGTEEVSEVPEVAEQPTPLEEKEKDLGESGLNIQGLNFRESDIDLQLRTGPLGGITPSEEDNAAKT</sequence>
<feature type="compositionally biased region" description="Polar residues" evidence="3">
    <location>
        <begin position="392"/>
        <end position="401"/>
    </location>
</feature>
<dbReference type="InterPro" id="IPR037370">
    <property type="entry name" value="Pleckstrin"/>
</dbReference>
<feature type="compositionally biased region" description="Low complexity" evidence="3">
    <location>
        <begin position="407"/>
        <end position="422"/>
    </location>
</feature>
<feature type="region of interest" description="Disordered" evidence="3">
    <location>
        <begin position="596"/>
        <end position="724"/>
    </location>
</feature>
<dbReference type="InterPro" id="IPR013761">
    <property type="entry name" value="SAM/pointed_sf"/>
</dbReference>